<dbReference type="AlphaFoldDB" id="A0ABD3DRD8"/>
<evidence type="ECO:0000256" key="3">
    <source>
        <dbReference type="PROSITE-ProRule" id="PRU00708"/>
    </source>
</evidence>
<dbReference type="Proteomes" id="UP001632038">
    <property type="component" value="Unassembled WGS sequence"/>
</dbReference>
<evidence type="ECO:0000313" key="5">
    <source>
        <dbReference type="EMBL" id="KAL3644865.1"/>
    </source>
</evidence>
<keyword evidence="6" id="KW-1185">Reference proteome</keyword>
<accession>A0ABD3DRD8</accession>
<dbReference type="Gene3D" id="1.25.40.10">
    <property type="entry name" value="Tetratricopeptide repeat domain"/>
    <property type="match status" value="2"/>
</dbReference>
<dbReference type="InterPro" id="IPR011990">
    <property type="entry name" value="TPR-like_helical_dom_sf"/>
</dbReference>
<protein>
    <recommendedName>
        <fullName evidence="7">Pentatricopeptide repeat-containing protein</fullName>
    </recommendedName>
</protein>
<dbReference type="SUPFAM" id="SSF48452">
    <property type="entry name" value="TPR-like"/>
    <property type="match status" value="1"/>
</dbReference>
<evidence type="ECO:0000256" key="1">
    <source>
        <dbReference type="ARBA" id="ARBA00007626"/>
    </source>
</evidence>
<dbReference type="NCBIfam" id="TIGR00756">
    <property type="entry name" value="PPR"/>
    <property type="match status" value="2"/>
</dbReference>
<sequence>MLSRILQKTSAAAAAARRLSTRAVAPATETLLRDRLDADGGKLTNGSATGDKLNKSSAAEDRLTKPSAGGDLRRRLFSLVYAKQSAVVTIQKWKEEGILVTKSDLSRIVRELRRLKRYKYALEICEWMRTQDDIKLLPGDYATHLDLIAKTQGLKSAKKFFEDLPEETRGLATYTTLLSTYVEHKQADSAETIMKKMSECNFPKSPSPYNHMMSLYLTTGQLEKIPETIDELKKTTSPNLFTYNLWLAFCGSQNFTEKAEKVFLELNEAKIEPNWVTYSTLASIYIKNSNPEKAELALKHMEQKLSRKFREGYSSLLSLHANLENEEEVIRIWKKIKSTFSTLKDSEYTCVISSLVKLNEFEVAEKLYAEWESISPSKDSRIPNLLLAAYINNNDNMEKAEAFYDRIVKKVIRPAYTTYELLTWGYLKGKEIDKVLDSFEKMVKSVRKWDPDEKLVQEVFGIVEKFGNVDEAEKLAVTLLQAGYVNVEIYKCLLRKAGKMALTVEEMMKKDKVEMDKEIKGLVQLMSKK</sequence>
<feature type="repeat" description="PPR" evidence="3">
    <location>
        <begin position="170"/>
        <end position="204"/>
    </location>
</feature>
<dbReference type="Pfam" id="PF13812">
    <property type="entry name" value="PPR_3"/>
    <property type="match status" value="1"/>
</dbReference>
<organism evidence="5 6">
    <name type="scientific">Castilleja foliolosa</name>
    <dbReference type="NCBI Taxonomy" id="1961234"/>
    <lineage>
        <taxon>Eukaryota</taxon>
        <taxon>Viridiplantae</taxon>
        <taxon>Streptophyta</taxon>
        <taxon>Embryophyta</taxon>
        <taxon>Tracheophyta</taxon>
        <taxon>Spermatophyta</taxon>
        <taxon>Magnoliopsida</taxon>
        <taxon>eudicotyledons</taxon>
        <taxon>Gunneridae</taxon>
        <taxon>Pentapetalae</taxon>
        <taxon>asterids</taxon>
        <taxon>lamiids</taxon>
        <taxon>Lamiales</taxon>
        <taxon>Orobanchaceae</taxon>
        <taxon>Pedicularideae</taxon>
        <taxon>Castillejinae</taxon>
        <taxon>Castilleja</taxon>
    </lineage>
</organism>
<evidence type="ECO:0000313" key="6">
    <source>
        <dbReference type="Proteomes" id="UP001632038"/>
    </source>
</evidence>
<gene>
    <name evidence="5" type="ORF">CASFOL_010045</name>
</gene>
<name>A0ABD3DRD8_9LAMI</name>
<feature type="region of interest" description="Disordered" evidence="4">
    <location>
        <begin position="42"/>
        <end position="66"/>
    </location>
</feature>
<dbReference type="GO" id="GO:0003729">
    <property type="term" value="F:mRNA binding"/>
    <property type="evidence" value="ECO:0007669"/>
    <property type="project" value="UniProtKB-ARBA"/>
</dbReference>
<dbReference type="InterPro" id="IPR002885">
    <property type="entry name" value="PPR_rpt"/>
</dbReference>
<evidence type="ECO:0000256" key="4">
    <source>
        <dbReference type="SAM" id="MobiDB-lite"/>
    </source>
</evidence>
<comment type="caution">
    <text evidence="5">The sequence shown here is derived from an EMBL/GenBank/DDBJ whole genome shotgun (WGS) entry which is preliminary data.</text>
</comment>
<reference evidence="6" key="1">
    <citation type="journal article" date="2024" name="IScience">
        <title>Strigolactones Initiate the Formation of Haustorium-like Structures in Castilleja.</title>
        <authorList>
            <person name="Buerger M."/>
            <person name="Peterson D."/>
            <person name="Chory J."/>
        </authorList>
    </citation>
    <scope>NUCLEOTIDE SEQUENCE [LARGE SCALE GENOMIC DNA]</scope>
</reference>
<evidence type="ECO:0008006" key="7">
    <source>
        <dbReference type="Google" id="ProtNLM"/>
    </source>
</evidence>
<keyword evidence="2" id="KW-0677">Repeat</keyword>
<dbReference type="PANTHER" id="PTHR45717:SF45">
    <property type="entry name" value="OS12G0527900 PROTEIN"/>
    <property type="match status" value="1"/>
</dbReference>
<feature type="compositionally biased region" description="Basic and acidic residues" evidence="4">
    <location>
        <begin position="52"/>
        <end position="64"/>
    </location>
</feature>
<evidence type="ECO:0000256" key="2">
    <source>
        <dbReference type="ARBA" id="ARBA00022737"/>
    </source>
</evidence>
<dbReference type="Pfam" id="PF01535">
    <property type="entry name" value="PPR"/>
    <property type="match status" value="3"/>
</dbReference>
<comment type="similarity">
    <text evidence="1">Belongs to the PPR family. P subfamily.</text>
</comment>
<dbReference type="PANTHER" id="PTHR45717">
    <property type="entry name" value="OS12G0527900 PROTEIN"/>
    <property type="match status" value="1"/>
</dbReference>
<proteinExistence type="inferred from homology"/>
<dbReference type="PROSITE" id="PS51375">
    <property type="entry name" value="PPR"/>
    <property type="match status" value="2"/>
</dbReference>
<dbReference type="EMBL" id="JAVIJP010000013">
    <property type="protein sequence ID" value="KAL3644865.1"/>
    <property type="molecule type" value="Genomic_DNA"/>
</dbReference>
<feature type="repeat" description="PPR" evidence="3">
    <location>
        <begin position="239"/>
        <end position="273"/>
    </location>
</feature>